<evidence type="ECO:0000313" key="2">
    <source>
        <dbReference type="Proteomes" id="UP000538147"/>
    </source>
</evidence>
<name>A0A841LE89_9SPHN</name>
<sequence length="197" mass="21294">MPVAAPLAARDYGQQGTIFPILEPDILKSIETKLRAAEASGKIAAMNKDLAKRTTALVKRPPPVVGLSTATKTRSWTYDPTITIGDDIRDHKGALIIARGRRINPLDTVGLRQSLVFLDGDNAGQVAWALKSTTQLNAKLILTGGSPFDRMKAAQRRFYFDQGGQLVGKFGIHALPAVVEQQGKVLKITEVALPPSR</sequence>
<dbReference type="InterPro" id="IPR014114">
    <property type="entry name" value="TraW"/>
</dbReference>
<dbReference type="AlphaFoldDB" id="A0A841LE89"/>
<organism evidence="1 2">
    <name type="scientific">Polymorphobacter multimanifer</name>
    <dbReference type="NCBI Taxonomy" id="1070431"/>
    <lineage>
        <taxon>Bacteria</taxon>
        <taxon>Pseudomonadati</taxon>
        <taxon>Pseudomonadota</taxon>
        <taxon>Alphaproteobacteria</taxon>
        <taxon>Sphingomonadales</taxon>
        <taxon>Sphingosinicellaceae</taxon>
        <taxon>Polymorphobacter</taxon>
    </lineage>
</organism>
<comment type="caution">
    <text evidence="1">The sequence shown here is derived from an EMBL/GenBank/DDBJ whole genome shotgun (WGS) entry which is preliminary data.</text>
</comment>
<proteinExistence type="predicted"/>
<dbReference type="Proteomes" id="UP000538147">
    <property type="component" value="Unassembled WGS sequence"/>
</dbReference>
<dbReference type="EMBL" id="JACIIV010000044">
    <property type="protein sequence ID" value="MBB6229353.1"/>
    <property type="molecule type" value="Genomic_DNA"/>
</dbReference>
<keyword evidence="2" id="KW-1185">Reference proteome</keyword>
<reference evidence="1 2" key="1">
    <citation type="submission" date="2020-08" db="EMBL/GenBank/DDBJ databases">
        <title>Genomic Encyclopedia of Type Strains, Phase IV (KMG-IV): sequencing the most valuable type-strain genomes for metagenomic binning, comparative biology and taxonomic classification.</title>
        <authorList>
            <person name="Goeker M."/>
        </authorList>
    </citation>
    <scope>NUCLEOTIDE SEQUENCE [LARGE SCALE GENOMIC DNA]</scope>
    <source>
        <strain evidence="1 2">DSM 102189</strain>
    </source>
</reference>
<dbReference type="NCBIfam" id="TIGR02743">
    <property type="entry name" value="TraW"/>
    <property type="match status" value="1"/>
</dbReference>
<dbReference type="RefSeq" id="WP_184202990.1">
    <property type="nucleotide sequence ID" value="NZ_BMOX01000083.1"/>
</dbReference>
<accession>A0A841LE89</accession>
<protein>
    <submittedName>
        <fullName evidence="1">Conjugal transfer pilus assembly protein TraW</fullName>
    </submittedName>
</protein>
<gene>
    <name evidence="1" type="ORF">FHS79_003554</name>
</gene>
<evidence type="ECO:0000313" key="1">
    <source>
        <dbReference type="EMBL" id="MBB6229353.1"/>
    </source>
</evidence>